<feature type="domain" description="Globin-sensor" evidence="1">
    <location>
        <begin position="18"/>
        <end position="143"/>
    </location>
</feature>
<keyword evidence="3" id="KW-1185">Reference proteome</keyword>
<dbReference type="InterPro" id="IPR039379">
    <property type="entry name" value="Protoglobin_sensor_dom"/>
</dbReference>
<dbReference type="RefSeq" id="WP_052883675.1">
    <property type="nucleotide sequence ID" value="NZ_CP009961.1"/>
</dbReference>
<dbReference type="InterPro" id="IPR012292">
    <property type="entry name" value="Globin/Proto"/>
</dbReference>
<evidence type="ECO:0000313" key="2">
    <source>
        <dbReference type="EMBL" id="AKG38300.1"/>
    </source>
</evidence>
<evidence type="ECO:0000313" key="3">
    <source>
        <dbReference type="Proteomes" id="UP000067434"/>
    </source>
</evidence>
<dbReference type="EMBL" id="CP009961">
    <property type="protein sequence ID" value="AKG38300.1"/>
    <property type="molecule type" value="Genomic_DNA"/>
</dbReference>
<dbReference type="AlphaFoldDB" id="A0A0F7FHT8"/>
<gene>
    <name evidence="2" type="ORF">MA03_02020</name>
</gene>
<dbReference type="InterPro" id="IPR044398">
    <property type="entry name" value="Globin-sensor_dom"/>
</dbReference>
<protein>
    <recommendedName>
        <fullName evidence="1">Globin-sensor domain-containing protein</fullName>
    </recommendedName>
</protein>
<accession>A0A0F7FHT8</accession>
<dbReference type="Proteomes" id="UP000067434">
    <property type="component" value="Chromosome"/>
</dbReference>
<dbReference type="Gene3D" id="1.10.490.10">
    <property type="entry name" value="Globins"/>
    <property type="match status" value="1"/>
</dbReference>
<dbReference type="GO" id="GO:0019825">
    <property type="term" value="F:oxygen binding"/>
    <property type="evidence" value="ECO:0007669"/>
    <property type="project" value="InterPro"/>
</dbReference>
<proteinExistence type="predicted"/>
<dbReference type="Pfam" id="PF11563">
    <property type="entry name" value="Protoglobin"/>
    <property type="match status" value="1"/>
</dbReference>
<dbReference type="CDD" id="cd01068">
    <property type="entry name" value="globin_sensor"/>
    <property type="match status" value="1"/>
</dbReference>
<organism evidence="2 3">
    <name type="scientific">Infirmifilum uzonense</name>
    <dbReference type="NCBI Taxonomy" id="1550241"/>
    <lineage>
        <taxon>Archaea</taxon>
        <taxon>Thermoproteota</taxon>
        <taxon>Thermoprotei</taxon>
        <taxon>Thermofilales</taxon>
        <taxon>Thermofilaceae</taxon>
        <taxon>Infirmifilum</taxon>
    </lineage>
</organism>
<dbReference type="GO" id="GO:0020037">
    <property type="term" value="F:heme binding"/>
    <property type="evidence" value="ECO:0007669"/>
    <property type="project" value="InterPro"/>
</dbReference>
<evidence type="ECO:0000259" key="1">
    <source>
        <dbReference type="Pfam" id="PF11563"/>
    </source>
</evidence>
<dbReference type="SUPFAM" id="SSF46458">
    <property type="entry name" value="Globin-like"/>
    <property type="match status" value="1"/>
</dbReference>
<dbReference type="OrthoDB" id="32690at2157"/>
<sequence length="193" mass="21953">MNKYNDLVSKIGDFSRLARNFLGITDNDVELLHQMKDRVSPTIEAVIAQAATSLLNDPQGQECIKQSGLSHERAVALFKYWLESVFTGNFDEKHALLVARISLAHVRNGVSEDLMIETMGAFNRELLKLCSTPQESIAVTKALYWNLSIMISAYEYIRGLVKVKALGVERNLEERLVRLYAKEVYTEIARHMY</sequence>
<dbReference type="KEGG" id="thf:MA03_02020"/>
<dbReference type="InterPro" id="IPR009050">
    <property type="entry name" value="Globin-like_sf"/>
</dbReference>
<dbReference type="PATRIC" id="fig|1550241.5.peg.411"/>
<name>A0A0F7FHT8_9CREN</name>
<dbReference type="GeneID" id="25400969"/>
<reference evidence="2 3" key="1">
    <citation type="journal article" date="2015" name="Stand. Genomic Sci.">
        <title>Complete genome sequence of and proposal of Thermofilum uzonense sp. nov. a novel hyperthermophilic crenarchaeon and emended description of the genus Thermofilum.</title>
        <authorList>
            <person name="Toshchakov S.V."/>
            <person name="Korzhenkov A.A."/>
            <person name="Samarov N.I."/>
            <person name="Mazunin I.O."/>
            <person name="Mozhey O.I."/>
            <person name="Shmyr I.S."/>
            <person name="Derbikova K.S."/>
            <person name="Taranov E.A."/>
            <person name="Dominova I.N."/>
            <person name="Bonch-Osmolovskaya E.A."/>
            <person name="Patrushev M.V."/>
            <person name="Podosokorskaya O.A."/>
            <person name="Kublanov I.V."/>
        </authorList>
    </citation>
    <scope>NUCLEOTIDE SEQUENCE [LARGE SCALE GENOMIC DNA]</scope>
    <source>
        <strain evidence="2 3">1807-2</strain>
    </source>
</reference>
<dbReference type="HOGENOM" id="CLU_118424_0_0_2"/>